<dbReference type="InterPro" id="IPR001633">
    <property type="entry name" value="EAL_dom"/>
</dbReference>
<accession>A0A2T5AQU9</accession>
<reference evidence="3 4" key="1">
    <citation type="submission" date="2018-04" db="EMBL/GenBank/DDBJ databases">
        <title>Genomic Encyclopedia of Type Strains, Phase IV (KMG-IV): sequencing the most valuable type-strain genomes for metagenomic binning, comparative biology and taxonomic classification.</title>
        <authorList>
            <person name="Goeker M."/>
        </authorList>
    </citation>
    <scope>NUCLEOTIDE SEQUENCE [LARGE SCALE GENOMIC DNA]</scope>
    <source>
        <strain evidence="3 4">DSM 7138</strain>
    </source>
</reference>
<dbReference type="Gene3D" id="3.30.450.20">
    <property type="entry name" value="PAS domain"/>
    <property type="match status" value="1"/>
</dbReference>
<evidence type="ECO:0000313" key="4">
    <source>
        <dbReference type="Proteomes" id="UP000241247"/>
    </source>
</evidence>
<dbReference type="RefSeq" id="WP_170115964.1">
    <property type="nucleotide sequence ID" value="NZ_JBHEEX010000018.1"/>
</dbReference>
<dbReference type="Pfam" id="PF08448">
    <property type="entry name" value="PAS_4"/>
    <property type="match status" value="1"/>
</dbReference>
<evidence type="ECO:0000259" key="2">
    <source>
        <dbReference type="PROSITE" id="PS50883"/>
    </source>
</evidence>
<dbReference type="InterPro" id="IPR035965">
    <property type="entry name" value="PAS-like_dom_sf"/>
</dbReference>
<dbReference type="Pfam" id="PF00563">
    <property type="entry name" value="EAL"/>
    <property type="match status" value="1"/>
</dbReference>
<dbReference type="SMART" id="SM00052">
    <property type="entry name" value="EAL"/>
    <property type="match status" value="1"/>
</dbReference>
<dbReference type="SUPFAM" id="SSF55785">
    <property type="entry name" value="PYP-like sensor domain (PAS domain)"/>
    <property type="match status" value="1"/>
</dbReference>
<dbReference type="CDD" id="cd01948">
    <property type="entry name" value="EAL"/>
    <property type="match status" value="1"/>
</dbReference>
<dbReference type="Gene3D" id="3.20.20.450">
    <property type="entry name" value="EAL domain"/>
    <property type="match status" value="1"/>
</dbReference>
<protein>
    <submittedName>
        <fullName evidence="3">EAL domain-containing protein (Putative c-di-GMP-specific phosphodiesterase class I)</fullName>
    </submittedName>
</protein>
<feature type="region of interest" description="Disordered" evidence="1">
    <location>
        <begin position="416"/>
        <end position="442"/>
    </location>
</feature>
<dbReference type="SMART" id="SM00091">
    <property type="entry name" value="PAS"/>
    <property type="match status" value="1"/>
</dbReference>
<dbReference type="AlphaFoldDB" id="A0A2T5AQU9"/>
<dbReference type="PANTHER" id="PTHR33121:SF70">
    <property type="entry name" value="SIGNALING PROTEIN YKOW"/>
    <property type="match status" value="1"/>
</dbReference>
<sequence>MSAHTPVPVKPSIDTAGEAPFRRLFKAALTNGSIWPAFQPIVCLRSGRITGFEVLARWTDPTGGELSPAILVLRLEAFSLLDELLDALLLDACGAAIGWPGEFKLAFNVSSSQLSDRHLRQRFIDASHKTGFPLDRLEIEITETTLTVDAERTLAELQAFDMLGIAVAIDDFGTGYSSLSRLEAFPFKKLKIDRQFVSALDQSRSKRRFAAAMIGLGQSLGMTVVAEGVESKKEEAILRELGCHYVQGWLYGRPVQGEKAALMIVDRGRATSVDFAHARDVSPFQQVHQLASLYDQAPVGLCYLDMDFCHIRANRHFASLHNLSVEELEGRTIRDILQGETLEAAGDMLDRCLEQSDPVRYVWTVGGRNVRAAPCVPSNRCRRRVDRSLCRVHRHRRAGQCPADTRERYELAPNNVRQATRPRLACPTSGLARTSPTEHRGQ</sequence>
<evidence type="ECO:0000313" key="3">
    <source>
        <dbReference type="EMBL" id="PTM89111.1"/>
    </source>
</evidence>
<name>A0A2T5AQU9_MYCDI</name>
<dbReference type="PANTHER" id="PTHR33121">
    <property type="entry name" value="CYCLIC DI-GMP PHOSPHODIESTERASE PDEF"/>
    <property type="match status" value="1"/>
</dbReference>
<comment type="caution">
    <text evidence="3">The sequence shown here is derived from an EMBL/GenBank/DDBJ whole genome shotgun (WGS) entry which is preliminary data.</text>
</comment>
<gene>
    <name evidence="3" type="ORF">C7449_1115</name>
</gene>
<dbReference type="InterPro" id="IPR035919">
    <property type="entry name" value="EAL_sf"/>
</dbReference>
<dbReference type="Proteomes" id="UP000241247">
    <property type="component" value="Unassembled WGS sequence"/>
</dbReference>
<dbReference type="InterPro" id="IPR000014">
    <property type="entry name" value="PAS"/>
</dbReference>
<dbReference type="SUPFAM" id="SSF141868">
    <property type="entry name" value="EAL domain-like"/>
    <property type="match status" value="1"/>
</dbReference>
<evidence type="ECO:0000256" key="1">
    <source>
        <dbReference type="SAM" id="MobiDB-lite"/>
    </source>
</evidence>
<proteinExistence type="predicted"/>
<keyword evidence="4" id="KW-1185">Reference proteome</keyword>
<dbReference type="EMBL" id="PZZZ01000011">
    <property type="protein sequence ID" value="PTM89111.1"/>
    <property type="molecule type" value="Genomic_DNA"/>
</dbReference>
<dbReference type="GO" id="GO:0071111">
    <property type="term" value="F:cyclic-guanylate-specific phosphodiesterase activity"/>
    <property type="evidence" value="ECO:0007669"/>
    <property type="project" value="InterPro"/>
</dbReference>
<dbReference type="InterPro" id="IPR013656">
    <property type="entry name" value="PAS_4"/>
</dbReference>
<dbReference type="InterPro" id="IPR050706">
    <property type="entry name" value="Cyclic-di-GMP_PDE-like"/>
</dbReference>
<feature type="domain" description="EAL" evidence="2">
    <location>
        <begin position="18"/>
        <end position="268"/>
    </location>
</feature>
<dbReference type="PROSITE" id="PS50883">
    <property type="entry name" value="EAL"/>
    <property type="match status" value="1"/>
</dbReference>
<organism evidence="3 4">
    <name type="scientific">Mycoplana dimorpha</name>
    <dbReference type="NCBI Taxonomy" id="28320"/>
    <lineage>
        <taxon>Bacteria</taxon>
        <taxon>Pseudomonadati</taxon>
        <taxon>Pseudomonadota</taxon>
        <taxon>Alphaproteobacteria</taxon>
        <taxon>Hyphomicrobiales</taxon>
        <taxon>Rhizobiaceae</taxon>
        <taxon>Mycoplana</taxon>
    </lineage>
</organism>